<dbReference type="CDD" id="cd00118">
    <property type="entry name" value="LysM"/>
    <property type="match status" value="1"/>
</dbReference>
<keyword evidence="2" id="KW-1133">Transmembrane helix</keyword>
<evidence type="ECO:0000256" key="1">
    <source>
        <dbReference type="SAM" id="MobiDB-lite"/>
    </source>
</evidence>
<reference evidence="5" key="1">
    <citation type="submission" date="2017-01" db="EMBL/GenBank/DDBJ databases">
        <title>Comparative genomics of anhydrobiosis in the tardigrade Hypsibius dujardini.</title>
        <authorList>
            <person name="Yoshida Y."/>
            <person name="Koutsovoulos G."/>
            <person name="Laetsch D."/>
            <person name="Stevens L."/>
            <person name="Kumar S."/>
            <person name="Horikawa D."/>
            <person name="Ishino K."/>
            <person name="Komine S."/>
            <person name="Tomita M."/>
            <person name="Blaxter M."/>
            <person name="Arakawa K."/>
        </authorList>
    </citation>
    <scope>NUCLEOTIDE SEQUENCE [LARGE SCALE GENOMIC DNA]</scope>
    <source>
        <strain evidence="5">Z151</strain>
    </source>
</reference>
<keyword evidence="2" id="KW-0812">Transmembrane</keyword>
<keyword evidence="5" id="KW-1185">Reference proteome</keyword>
<evidence type="ECO:0000256" key="2">
    <source>
        <dbReference type="SAM" id="Phobius"/>
    </source>
</evidence>
<evidence type="ECO:0000313" key="5">
    <source>
        <dbReference type="Proteomes" id="UP000192578"/>
    </source>
</evidence>
<dbReference type="Pfam" id="PF01476">
    <property type="entry name" value="LysM"/>
    <property type="match status" value="1"/>
</dbReference>
<comment type="caution">
    <text evidence="4">The sequence shown here is derived from an EMBL/GenBank/DDBJ whole genome shotgun (WGS) entry which is preliminary data.</text>
</comment>
<dbReference type="EMBL" id="MTYJ01000011">
    <property type="protein sequence ID" value="OQV23456.1"/>
    <property type="molecule type" value="Genomic_DNA"/>
</dbReference>
<dbReference type="InterPro" id="IPR036779">
    <property type="entry name" value="LysM_dom_sf"/>
</dbReference>
<feature type="transmembrane region" description="Helical" evidence="2">
    <location>
        <begin position="175"/>
        <end position="194"/>
    </location>
</feature>
<dbReference type="InterPro" id="IPR018392">
    <property type="entry name" value="LysM"/>
</dbReference>
<gene>
    <name evidence="4" type="ORF">BV898_02577</name>
</gene>
<sequence length="307" mass="33846">MGTVCYFYPNRSLNSIRSIAADYAIRHGRHQPLEYFLAKLPTVPPAKPYTEDPSPPKAVVPKLKNDNSTEDEDEKVNMYPEWPLLRPTCHVIIQKGDTCEGIVAGYGIYSLKRFKQMNFGIQCDDLIIGKVIYIRRDYPCGEPYPESRAVMPQKYDLLDSAHATLRQRFGERGPTIVLIILGLLLVGGAIFLLYPRQERAEPADPHPVFLPVKEDGTPVAVKNTDAIVAVPNVPVADDNEPKCYAGVNEGDHCEAFVGGYGITSVARLMEMNPGLKCPGDGALMTVGHNIVIRKGQGCGTECTKELC</sequence>
<dbReference type="PROSITE" id="PS51782">
    <property type="entry name" value="LYSM"/>
    <property type="match status" value="1"/>
</dbReference>
<dbReference type="Proteomes" id="UP000192578">
    <property type="component" value="Unassembled WGS sequence"/>
</dbReference>
<organism evidence="4 5">
    <name type="scientific">Hypsibius exemplaris</name>
    <name type="common">Freshwater tardigrade</name>
    <dbReference type="NCBI Taxonomy" id="2072580"/>
    <lineage>
        <taxon>Eukaryota</taxon>
        <taxon>Metazoa</taxon>
        <taxon>Ecdysozoa</taxon>
        <taxon>Tardigrada</taxon>
        <taxon>Eutardigrada</taxon>
        <taxon>Parachela</taxon>
        <taxon>Hypsibioidea</taxon>
        <taxon>Hypsibiidae</taxon>
        <taxon>Hypsibius</taxon>
    </lineage>
</organism>
<dbReference type="Gene3D" id="3.10.350.10">
    <property type="entry name" value="LysM domain"/>
    <property type="match status" value="1"/>
</dbReference>
<proteinExistence type="predicted"/>
<accession>A0A1W0X7C6</accession>
<name>A0A1W0X7C6_HYPEX</name>
<evidence type="ECO:0000313" key="4">
    <source>
        <dbReference type="EMBL" id="OQV23456.1"/>
    </source>
</evidence>
<evidence type="ECO:0000259" key="3">
    <source>
        <dbReference type="PROSITE" id="PS51782"/>
    </source>
</evidence>
<feature type="domain" description="LysM" evidence="3">
    <location>
        <begin position="89"/>
        <end position="134"/>
    </location>
</feature>
<protein>
    <recommendedName>
        <fullName evidence="3">LysM domain-containing protein</fullName>
    </recommendedName>
</protein>
<feature type="region of interest" description="Disordered" evidence="1">
    <location>
        <begin position="47"/>
        <end position="74"/>
    </location>
</feature>
<keyword evidence="2" id="KW-0472">Membrane</keyword>
<feature type="compositionally biased region" description="Pro residues" evidence="1">
    <location>
        <begin position="47"/>
        <end position="58"/>
    </location>
</feature>
<dbReference type="AlphaFoldDB" id="A0A1W0X7C6"/>